<feature type="domain" description="Ice-binding protein C-terminal" evidence="3">
    <location>
        <begin position="239"/>
        <end position="261"/>
    </location>
</feature>
<dbReference type="EMBL" id="JAEKFT010000031">
    <property type="protein sequence ID" value="MBT0963514.1"/>
    <property type="molecule type" value="Genomic_DNA"/>
</dbReference>
<dbReference type="InterPro" id="IPR013424">
    <property type="entry name" value="Ice-binding_C"/>
</dbReference>
<dbReference type="NCBIfam" id="NF041927">
    <property type="entry name" value="Xrt_dep_XDP1"/>
    <property type="match status" value="1"/>
</dbReference>
<evidence type="ECO:0000313" key="4">
    <source>
        <dbReference type="EMBL" id="MBT0963514.1"/>
    </source>
</evidence>
<keyword evidence="5" id="KW-1185">Reference proteome</keyword>
<keyword evidence="2" id="KW-0732">Signal</keyword>
<organism evidence="4 5">
    <name type="scientific">Denitromonas iodatirespirans</name>
    <dbReference type="NCBI Taxonomy" id="2795389"/>
    <lineage>
        <taxon>Bacteria</taxon>
        <taxon>Pseudomonadati</taxon>
        <taxon>Pseudomonadota</taxon>
        <taxon>Betaproteobacteria</taxon>
        <taxon>Rhodocyclales</taxon>
        <taxon>Zoogloeaceae</taxon>
        <taxon>Denitromonas</taxon>
    </lineage>
</organism>
<dbReference type="RefSeq" id="WP_214363442.1">
    <property type="nucleotide sequence ID" value="NZ_JAEKFT010000031.1"/>
</dbReference>
<feature type="chain" id="PRO_5037627991" evidence="2">
    <location>
        <begin position="24"/>
        <end position="263"/>
    </location>
</feature>
<name>A0A944DS64_DENI1</name>
<evidence type="ECO:0000259" key="3">
    <source>
        <dbReference type="Pfam" id="PF07589"/>
    </source>
</evidence>
<sequence>MKKTIWRQALIAAGLMIAMPAMAATAWTFAGGSNSSNTYGNVRTYSSDGVQVQATAWANTGGSSNTLLENAYLGSYTGGLGVGNRDADNGQDPGEGTNPEHAIDNDDRYDSVLLSFSQAVNLTAVQNGWYSNDSDLSVLAYIGAGTPTLAGTTYADMVSGGWVNIASLSNPGTGLASTGSSVYSSYWLVGAFNPTFDSGNANWAMGKDYAKLYAVKGSICTASGGANGGVCGGTPGTGVPEPGSLALAGLGLLGVIGLRRRRK</sequence>
<evidence type="ECO:0000313" key="5">
    <source>
        <dbReference type="Proteomes" id="UP000694660"/>
    </source>
</evidence>
<comment type="caution">
    <text evidence="4">The sequence shown here is derived from an EMBL/GenBank/DDBJ whole genome shotgun (WGS) entry which is preliminary data.</text>
</comment>
<dbReference type="NCBIfam" id="TIGR02595">
    <property type="entry name" value="PEP_CTERM"/>
    <property type="match status" value="1"/>
</dbReference>
<gene>
    <name evidence="4" type="ORF">I8J34_20195</name>
</gene>
<evidence type="ECO:0000256" key="2">
    <source>
        <dbReference type="SAM" id="SignalP"/>
    </source>
</evidence>
<feature type="signal peptide" evidence="2">
    <location>
        <begin position="1"/>
        <end position="23"/>
    </location>
</feature>
<dbReference type="Proteomes" id="UP000694660">
    <property type="component" value="Unassembled WGS sequence"/>
</dbReference>
<proteinExistence type="predicted"/>
<dbReference type="InterPro" id="IPR049672">
    <property type="entry name" value="Xrt_dep_XDP1"/>
</dbReference>
<protein>
    <submittedName>
        <fullName evidence="4">PEP-CTERM sorting domain-containing protein</fullName>
    </submittedName>
</protein>
<evidence type="ECO:0000256" key="1">
    <source>
        <dbReference type="SAM" id="MobiDB-lite"/>
    </source>
</evidence>
<reference evidence="5" key="1">
    <citation type="journal article" date="2022" name="ISME J.">
        <title>Genetic and phylogenetic analysis of dissimilatory iodate-reducing bacteria identifies potential niches across the world's oceans.</title>
        <authorList>
            <person name="Reyes-Umana V."/>
            <person name="Henning Z."/>
            <person name="Lee K."/>
            <person name="Barnum T.P."/>
            <person name="Coates J.D."/>
        </authorList>
    </citation>
    <scope>NUCLEOTIDE SEQUENCE [LARGE SCALE GENOMIC DNA]</scope>
    <source>
        <strain evidence="5">IR12</strain>
    </source>
</reference>
<accession>A0A944DS64</accession>
<dbReference type="Pfam" id="PF07589">
    <property type="entry name" value="PEP-CTERM"/>
    <property type="match status" value="1"/>
</dbReference>
<dbReference type="AlphaFoldDB" id="A0A944DS64"/>
<feature type="region of interest" description="Disordered" evidence="1">
    <location>
        <begin position="83"/>
        <end position="104"/>
    </location>
</feature>